<evidence type="ECO:0000256" key="1">
    <source>
        <dbReference type="SAM" id="MobiDB-lite"/>
    </source>
</evidence>
<dbReference type="Gene3D" id="3.40.50.300">
    <property type="entry name" value="P-loop containing nucleotide triphosphate hydrolases"/>
    <property type="match status" value="1"/>
</dbReference>
<evidence type="ECO:0000313" key="3">
    <source>
        <dbReference type="Proteomes" id="UP001526430"/>
    </source>
</evidence>
<dbReference type="Proteomes" id="UP001526430">
    <property type="component" value="Unassembled WGS sequence"/>
</dbReference>
<reference evidence="2 3" key="1">
    <citation type="submission" date="2022-10" db="EMBL/GenBank/DDBJ databases">
        <title>Roseococcus glaciei nov., sp. nov., isolated from glacier.</title>
        <authorList>
            <person name="Liu Q."/>
            <person name="Xin Y.-H."/>
        </authorList>
    </citation>
    <scope>NUCLEOTIDE SEQUENCE [LARGE SCALE GENOMIC DNA]</scope>
    <source>
        <strain evidence="2 3">MDT2-1-1</strain>
    </source>
</reference>
<name>A0ABT3NRL9_9PROT</name>
<feature type="region of interest" description="Disordered" evidence="1">
    <location>
        <begin position="18"/>
        <end position="38"/>
    </location>
</feature>
<gene>
    <name evidence="2" type="ORF">OF850_04150</name>
</gene>
<sequence length="302" mass="31425">MTEPPRRHLAERAMQALGGLNVPAPAPVSGAPPRADQQALPDALRAGAGVMDVPRPQEARPGLPPGGAPTSPPIPLVRLHAAGMIAHAHARNRLFEEIAVVQDQVVRTVHATAATGGRHPRLVAVTSTLPGEGKTFMALNIAAAMAAARAQPVMLLDADGKSGSLSELLDCKDRPGIAELAANPDRPVGPNVVPTERDRLFVLPFGQGRPSGAAIASAALRVAETHPRHIVILDLPPALSTSEASALAPVVGQVVMVVEAERTQRGQIEAALDLLDGCPTVQLVLNRARPGDERFGAYGYDG</sequence>
<dbReference type="PANTHER" id="PTHR32309">
    <property type="entry name" value="TYROSINE-PROTEIN KINASE"/>
    <property type="match status" value="1"/>
</dbReference>
<keyword evidence="3" id="KW-1185">Reference proteome</keyword>
<dbReference type="InterPro" id="IPR050445">
    <property type="entry name" value="Bact_polysacc_biosynth/exp"/>
</dbReference>
<protein>
    <submittedName>
        <fullName evidence="2">Uncharacterized protein</fullName>
    </submittedName>
</protein>
<dbReference type="PANTHER" id="PTHR32309:SF13">
    <property type="entry name" value="FERRIC ENTEROBACTIN TRANSPORT PROTEIN FEPE"/>
    <property type="match status" value="1"/>
</dbReference>
<comment type="caution">
    <text evidence="2">The sequence shown here is derived from an EMBL/GenBank/DDBJ whole genome shotgun (WGS) entry which is preliminary data.</text>
</comment>
<dbReference type="RefSeq" id="WP_301588542.1">
    <property type="nucleotide sequence ID" value="NZ_JAPFQI010000001.1"/>
</dbReference>
<accession>A0ABT3NRL9</accession>
<evidence type="ECO:0000313" key="2">
    <source>
        <dbReference type="EMBL" id="MCW8084809.1"/>
    </source>
</evidence>
<dbReference type="EMBL" id="JAPFQI010000001">
    <property type="protein sequence ID" value="MCW8084809.1"/>
    <property type="molecule type" value="Genomic_DNA"/>
</dbReference>
<proteinExistence type="predicted"/>
<organism evidence="2 3">
    <name type="scientific">Sabulicella glaciei</name>
    <dbReference type="NCBI Taxonomy" id="2984948"/>
    <lineage>
        <taxon>Bacteria</taxon>
        <taxon>Pseudomonadati</taxon>
        <taxon>Pseudomonadota</taxon>
        <taxon>Alphaproteobacteria</taxon>
        <taxon>Acetobacterales</taxon>
        <taxon>Acetobacteraceae</taxon>
        <taxon>Sabulicella</taxon>
    </lineage>
</organism>
<dbReference type="InterPro" id="IPR027417">
    <property type="entry name" value="P-loop_NTPase"/>
</dbReference>
<dbReference type="SUPFAM" id="SSF52540">
    <property type="entry name" value="P-loop containing nucleoside triphosphate hydrolases"/>
    <property type="match status" value="1"/>
</dbReference>